<gene>
    <name evidence="7" type="ORF">SAMN04487969_101755</name>
</gene>
<evidence type="ECO:0000256" key="6">
    <source>
        <dbReference type="SAM" id="SignalP"/>
    </source>
</evidence>
<accession>A0A1I1YT32</accession>
<evidence type="ECO:0000313" key="8">
    <source>
        <dbReference type="Proteomes" id="UP000183410"/>
    </source>
</evidence>
<name>A0A1I1YT32_9BACL</name>
<proteinExistence type="predicted"/>
<keyword evidence="8" id="KW-1185">Reference proteome</keyword>
<dbReference type="SUPFAM" id="SSF53850">
    <property type="entry name" value="Periplasmic binding protein-like II"/>
    <property type="match status" value="1"/>
</dbReference>
<evidence type="ECO:0000256" key="1">
    <source>
        <dbReference type="ARBA" id="ARBA00022475"/>
    </source>
</evidence>
<sequence>MKKWKALLLIAAIMVGVIGCSQGGTTTVKGEEKGTESAKEPMSIELMTFSFAGGGWPEDHPVLKAINEKLNIDLKIQWVPYDTYAQKLNVMAASNEFPDVFMVLEQEYNKWRDRGIFMDVKPELEKYSNLSQHLGPEGLEIMNPKDHYYGLPYYGTETRDSLAIRQDWLDTLKLKTPTTVDEFYEVAKAFATQDPDGNGQADTTGFSFGIVNNRFVNIEPLVGAFGLGNDWSDIDGQLVPMQLQTEELKAFAEFMNKAYSEGVLDKDFPANKVKDSLAKLEAGKTGIASIVPNELYSATIPTLQKLIPEAELVQLLPPKGPNGKQATQTTAMTNKIVINAKIDPAKQQRILEMLDYMLSDEGYDLIKNGMEGTHYKKTGDNQYEKLGAFDTERPQLLSIWFFRRFDPGIQIRKWDNQEMGDKILSFFETNEKYRWANPAAGLSSETLIKKGANIQQKWMETMTQVIVGQAPFSAIDEAAETWKKNGGDAIIKEMNEQYLKLQ</sequence>
<dbReference type="Pfam" id="PF01547">
    <property type="entry name" value="SBP_bac_1"/>
    <property type="match status" value="1"/>
</dbReference>
<dbReference type="EMBL" id="FONN01000001">
    <property type="protein sequence ID" value="SFE22492.1"/>
    <property type="molecule type" value="Genomic_DNA"/>
</dbReference>
<dbReference type="PANTHER" id="PTHR43649">
    <property type="entry name" value="ARABINOSE-BINDING PROTEIN-RELATED"/>
    <property type="match status" value="1"/>
</dbReference>
<dbReference type="RefSeq" id="WP_046230872.1">
    <property type="nucleotide sequence ID" value="NZ_FONN01000001.1"/>
</dbReference>
<dbReference type="InterPro" id="IPR006059">
    <property type="entry name" value="SBP"/>
</dbReference>
<evidence type="ECO:0000256" key="4">
    <source>
        <dbReference type="ARBA" id="ARBA00023139"/>
    </source>
</evidence>
<dbReference type="Proteomes" id="UP000183410">
    <property type="component" value="Unassembled WGS sequence"/>
</dbReference>
<protein>
    <submittedName>
        <fullName evidence="7">Putative aldouronate transport system substrate-binding protein</fullName>
    </submittedName>
</protein>
<evidence type="ECO:0000313" key="7">
    <source>
        <dbReference type="EMBL" id="SFE22492.1"/>
    </source>
</evidence>
<dbReference type="OrthoDB" id="9787283at2"/>
<evidence type="ECO:0000256" key="2">
    <source>
        <dbReference type="ARBA" id="ARBA00022729"/>
    </source>
</evidence>
<organism evidence="7 8">
    <name type="scientific">Paenibacillus algorifonticola</name>
    <dbReference type="NCBI Taxonomy" id="684063"/>
    <lineage>
        <taxon>Bacteria</taxon>
        <taxon>Bacillati</taxon>
        <taxon>Bacillota</taxon>
        <taxon>Bacilli</taxon>
        <taxon>Bacillales</taxon>
        <taxon>Paenibacillaceae</taxon>
        <taxon>Paenibacillus</taxon>
    </lineage>
</organism>
<keyword evidence="3" id="KW-0472">Membrane</keyword>
<keyword evidence="4" id="KW-0564">Palmitate</keyword>
<evidence type="ECO:0000256" key="5">
    <source>
        <dbReference type="ARBA" id="ARBA00023288"/>
    </source>
</evidence>
<keyword evidence="5" id="KW-0449">Lipoprotein</keyword>
<dbReference type="InterPro" id="IPR050490">
    <property type="entry name" value="Bact_solute-bd_prot1"/>
</dbReference>
<feature type="chain" id="PRO_5039713081" evidence="6">
    <location>
        <begin position="24"/>
        <end position="502"/>
    </location>
</feature>
<dbReference type="PROSITE" id="PS51257">
    <property type="entry name" value="PROKAR_LIPOPROTEIN"/>
    <property type="match status" value="1"/>
</dbReference>
<feature type="signal peptide" evidence="6">
    <location>
        <begin position="1"/>
        <end position="23"/>
    </location>
</feature>
<dbReference type="Gene3D" id="3.40.190.10">
    <property type="entry name" value="Periplasmic binding protein-like II"/>
    <property type="match status" value="2"/>
</dbReference>
<reference evidence="8" key="1">
    <citation type="submission" date="2016-10" db="EMBL/GenBank/DDBJ databases">
        <authorList>
            <person name="Varghese N."/>
            <person name="Submissions S."/>
        </authorList>
    </citation>
    <scope>NUCLEOTIDE SEQUENCE [LARGE SCALE GENOMIC DNA]</scope>
    <source>
        <strain evidence="8">CGMCC 1.10223</strain>
    </source>
</reference>
<keyword evidence="1" id="KW-1003">Cell membrane</keyword>
<dbReference type="AlphaFoldDB" id="A0A1I1YT32"/>
<keyword evidence="2 6" id="KW-0732">Signal</keyword>
<evidence type="ECO:0000256" key="3">
    <source>
        <dbReference type="ARBA" id="ARBA00023136"/>
    </source>
</evidence>
<dbReference type="PANTHER" id="PTHR43649:SF33">
    <property type="entry name" value="POLYGALACTURONAN_RHAMNOGALACTURONAN-BINDING PROTEIN YTCQ"/>
    <property type="match status" value="1"/>
</dbReference>